<dbReference type="Proteomes" id="UP000015551">
    <property type="component" value="Segment"/>
</dbReference>
<proteinExistence type="predicted"/>
<evidence type="ECO:0008006" key="3">
    <source>
        <dbReference type="Google" id="ProtNLM"/>
    </source>
</evidence>
<accession>S5Z597</accession>
<dbReference type="KEGG" id="vg:16548007"/>
<dbReference type="EMBL" id="KF024725">
    <property type="protein sequence ID" value="AGT12646.1"/>
    <property type="molecule type" value="Genomic_DNA"/>
</dbReference>
<name>S5Z597_9CAUD</name>
<evidence type="ECO:0000313" key="2">
    <source>
        <dbReference type="Proteomes" id="UP000015551"/>
    </source>
</evidence>
<evidence type="ECO:0000313" key="1">
    <source>
        <dbReference type="EMBL" id="AGT12646.1"/>
    </source>
</evidence>
<dbReference type="RefSeq" id="YP_008408696.1">
    <property type="nucleotide sequence ID" value="NC_022052.1"/>
</dbReference>
<reference evidence="1 2" key="1">
    <citation type="submission" date="2013-05" db="EMBL/GenBank/DDBJ databases">
        <authorList>
            <person name="Williams P.R."/>
            <person name="Bowman C.A."/>
            <person name="Russell D.A."/>
            <person name="Jacobs-Sera D."/>
            <person name="Hendrix R.W."/>
            <person name="Hatfull G.F."/>
        </authorList>
    </citation>
    <scope>NUCLEOTIDE SEQUENCE [LARGE SCALE GENOMIC DNA]</scope>
</reference>
<gene>
    <name evidence="1" type="primary">39</name>
    <name evidence="1" type="ORF">PBI_WHIRLWIND_39</name>
</gene>
<protein>
    <recommendedName>
        <fullName evidence="3">Immunity repressor</fullName>
    </recommendedName>
</protein>
<sequence length="160" mass="17908">MSGNPDKITSVSVCFRRSERLQVSGKSDTLSGMSANDQDNDLIVVVSYLLKRQVRMQEALSALGMSRSTYYEQRDKGVLNSVPNLMLIADAFGLNKVDLLVRFGHLEQKELVDYLANAGVVDIAEDEGEDYGLPHPPTVTRRAVRSRRRRVRARLDSPPM</sequence>
<keyword evidence="2" id="KW-1185">Reference proteome</keyword>
<organism evidence="1 2">
    <name type="scientific">Mycobacterium phage Whirlwind</name>
    <dbReference type="NCBI Taxonomy" id="1340826"/>
    <lineage>
        <taxon>Viruses</taxon>
        <taxon>Duplodnaviria</taxon>
        <taxon>Heunggongvirae</taxon>
        <taxon>Uroviricota</taxon>
        <taxon>Caudoviricetes</taxon>
        <taxon>Vilmaviridae</taxon>
        <taxon>Lclasvirinae</taxon>
        <taxon>Lumosvirus</taxon>
        <taxon>Lumosvirus whirlwind</taxon>
    </lineage>
</organism>
<dbReference type="OrthoDB" id="16799at10239"/>
<dbReference type="GeneID" id="16548007"/>